<evidence type="ECO:0000259" key="11">
    <source>
        <dbReference type="PROSITE" id="PS51883"/>
    </source>
</evidence>
<dbReference type="PROSITE" id="PS51883">
    <property type="entry name" value="OBG"/>
    <property type="match status" value="1"/>
</dbReference>
<dbReference type="EMBL" id="CP003803">
    <property type="protein sequence ID" value="AGF47181.1"/>
    <property type="molecule type" value="Genomic_DNA"/>
</dbReference>
<evidence type="ECO:0000256" key="7">
    <source>
        <dbReference type="ARBA" id="ARBA00023134"/>
    </source>
</evidence>
<keyword evidence="4 8" id="KW-0547">Nucleotide-binding</keyword>
<comment type="similarity">
    <text evidence="1 8">Belongs to the TRAFAC class OBG-HflX-like GTPase superfamily. OBG GTPase family.</text>
</comment>
<dbReference type="STRING" id="1208919.CDSE_0063"/>
<comment type="subunit">
    <text evidence="8">Monomer.</text>
</comment>
<comment type="function">
    <text evidence="8">An essential GTPase which binds GTP, GDP and possibly (p)ppGpp with moderate affinity, with high nucleotide exchange rates and a fairly low GTP hydrolysis rate. Plays a role in control of the cell cycle, stress response, ribosome biogenesis and in those bacteria that undergo differentiation, in morphogenesis control.</text>
</comment>
<feature type="binding site" evidence="8">
    <location>
        <begin position="213"/>
        <end position="216"/>
    </location>
    <ligand>
        <name>GTP</name>
        <dbReference type="ChEBI" id="CHEBI:37565"/>
    </ligand>
</feature>
<dbReference type="NCBIfam" id="NF008956">
    <property type="entry name" value="PRK12299.1"/>
    <property type="match status" value="1"/>
</dbReference>
<keyword evidence="6 8" id="KW-0460">Magnesium</keyword>
<dbReference type="InterPro" id="IPR027417">
    <property type="entry name" value="P-loop_NTPase"/>
</dbReference>
<feature type="binding site" evidence="8">
    <location>
        <begin position="191"/>
        <end position="195"/>
    </location>
    <ligand>
        <name>GTP</name>
        <dbReference type="ChEBI" id="CHEBI:37565"/>
    </ligand>
</feature>
<feature type="binding site" evidence="8">
    <location>
        <begin position="319"/>
        <end position="321"/>
    </location>
    <ligand>
        <name>GTP</name>
        <dbReference type="ChEBI" id="CHEBI:37565"/>
    </ligand>
</feature>
<keyword evidence="13" id="KW-1185">Reference proteome</keyword>
<evidence type="ECO:0000256" key="5">
    <source>
        <dbReference type="ARBA" id="ARBA00022801"/>
    </source>
</evidence>
<dbReference type="PROSITE" id="PS51710">
    <property type="entry name" value="G_OBG"/>
    <property type="match status" value="1"/>
</dbReference>
<dbReference type="FunFam" id="2.70.210.12:FF:000001">
    <property type="entry name" value="GTPase Obg"/>
    <property type="match status" value="1"/>
</dbReference>
<dbReference type="Pfam" id="PF01926">
    <property type="entry name" value="MMR_HSR1"/>
    <property type="match status" value="1"/>
</dbReference>
<evidence type="ECO:0000256" key="1">
    <source>
        <dbReference type="ARBA" id="ARBA00007699"/>
    </source>
</evidence>
<dbReference type="PATRIC" id="fig|1208919.3.peg.624"/>
<comment type="cofactor">
    <cofactor evidence="8">
        <name>Mg(2+)</name>
        <dbReference type="ChEBI" id="CHEBI:18420"/>
    </cofactor>
</comment>
<dbReference type="PRINTS" id="PR00326">
    <property type="entry name" value="GTP1OBG"/>
</dbReference>
<dbReference type="GO" id="GO:0042254">
    <property type="term" value="P:ribosome biogenesis"/>
    <property type="evidence" value="ECO:0007669"/>
    <property type="project" value="UniProtKB-UniRule"/>
</dbReference>
<feature type="binding site" evidence="8">
    <location>
        <position position="173"/>
    </location>
    <ligand>
        <name>Mg(2+)</name>
        <dbReference type="ChEBI" id="CHEBI:18420"/>
    </ligand>
</feature>
<keyword evidence="9" id="KW-0175">Coiled coil</keyword>
<evidence type="ECO:0000313" key="12">
    <source>
        <dbReference type="EMBL" id="AGF47181.1"/>
    </source>
</evidence>
<evidence type="ECO:0000256" key="4">
    <source>
        <dbReference type="ARBA" id="ARBA00022741"/>
    </source>
</evidence>
<dbReference type="GO" id="GO:0043022">
    <property type="term" value="F:ribosome binding"/>
    <property type="evidence" value="ECO:0007669"/>
    <property type="project" value="UniProtKB-ARBA"/>
</dbReference>
<dbReference type="NCBIfam" id="TIGR02729">
    <property type="entry name" value="Obg_CgtA"/>
    <property type="match status" value="1"/>
</dbReference>
<accession>M1LSU7</accession>
<dbReference type="Gene3D" id="2.70.210.12">
    <property type="entry name" value="GTP1/OBG domain"/>
    <property type="match status" value="1"/>
</dbReference>
<dbReference type="GO" id="GO:0000287">
    <property type="term" value="F:magnesium ion binding"/>
    <property type="evidence" value="ECO:0007669"/>
    <property type="project" value="InterPro"/>
</dbReference>
<dbReference type="InterPro" id="IPR031167">
    <property type="entry name" value="G_OBG"/>
</dbReference>
<feature type="domain" description="Obg" evidence="11">
    <location>
        <begin position="1"/>
        <end position="159"/>
    </location>
</feature>
<dbReference type="GO" id="GO:0005525">
    <property type="term" value="F:GTP binding"/>
    <property type="evidence" value="ECO:0007669"/>
    <property type="project" value="UniProtKB-UniRule"/>
</dbReference>
<dbReference type="PANTHER" id="PTHR11702:SF31">
    <property type="entry name" value="MITOCHONDRIAL RIBOSOME-ASSOCIATED GTPASE 2"/>
    <property type="match status" value="1"/>
</dbReference>
<dbReference type="eggNOG" id="COG0536">
    <property type="taxonomic scope" value="Bacteria"/>
</dbReference>
<dbReference type="InterPro" id="IPR045086">
    <property type="entry name" value="OBG_GTPase"/>
</dbReference>
<name>M1LSU7_9PROT</name>
<dbReference type="Proteomes" id="UP000011547">
    <property type="component" value="Chromosome"/>
</dbReference>
<dbReference type="SUPFAM" id="SSF82051">
    <property type="entry name" value="Obg GTP-binding protein N-terminal domain"/>
    <property type="match status" value="1"/>
</dbReference>
<evidence type="ECO:0000313" key="13">
    <source>
        <dbReference type="Proteomes" id="UP000011547"/>
    </source>
</evidence>
<dbReference type="KEGG" id="kde:CDSE_0063"/>
<keyword evidence="3 8" id="KW-0479">Metal-binding</keyword>
<dbReference type="PIRSF" id="PIRSF002401">
    <property type="entry name" value="GTP_bd_Obg/CgtA"/>
    <property type="match status" value="1"/>
</dbReference>
<dbReference type="NCBIfam" id="NF008955">
    <property type="entry name" value="PRK12297.1"/>
    <property type="match status" value="1"/>
</dbReference>
<keyword evidence="7 8" id="KW-0342">GTP-binding</keyword>
<evidence type="ECO:0000256" key="9">
    <source>
        <dbReference type="SAM" id="Coils"/>
    </source>
</evidence>
<organism evidence="12 13">
    <name type="scientific">Candidatus Kinetoplastidibacterium desouzai TCC079E</name>
    <dbReference type="NCBI Taxonomy" id="1208919"/>
    <lineage>
        <taxon>Bacteria</taxon>
        <taxon>Pseudomonadati</taxon>
        <taxon>Pseudomonadota</taxon>
        <taxon>Betaproteobacteria</taxon>
        <taxon>Candidatus Kinetoplastidibacterium</taxon>
    </lineage>
</organism>
<dbReference type="HAMAP" id="MF_01454">
    <property type="entry name" value="GTPase_Obg"/>
    <property type="match status" value="1"/>
</dbReference>
<evidence type="ECO:0000256" key="2">
    <source>
        <dbReference type="ARBA" id="ARBA00022490"/>
    </source>
</evidence>
<evidence type="ECO:0000256" key="3">
    <source>
        <dbReference type="ARBA" id="ARBA00022723"/>
    </source>
</evidence>
<dbReference type="InterPro" id="IPR006169">
    <property type="entry name" value="GTP1_OBG_dom"/>
</dbReference>
<dbReference type="PANTHER" id="PTHR11702">
    <property type="entry name" value="DEVELOPMENTALLY REGULATED GTP-BINDING PROTEIN-RELATED"/>
    <property type="match status" value="1"/>
</dbReference>
<dbReference type="CDD" id="cd01898">
    <property type="entry name" value="Obg"/>
    <property type="match status" value="1"/>
</dbReference>
<dbReference type="AlphaFoldDB" id="M1LSU7"/>
<dbReference type="HOGENOM" id="CLU_011747_2_0_4"/>
<gene>
    <name evidence="8" type="primary">obg</name>
    <name evidence="12" type="ORF">CDSE_0063</name>
</gene>
<dbReference type="GO" id="GO:0003924">
    <property type="term" value="F:GTPase activity"/>
    <property type="evidence" value="ECO:0007669"/>
    <property type="project" value="UniProtKB-UniRule"/>
</dbReference>
<dbReference type="GO" id="GO:0005737">
    <property type="term" value="C:cytoplasm"/>
    <property type="evidence" value="ECO:0007669"/>
    <property type="project" value="UniProtKB-SubCell"/>
</dbReference>
<feature type="binding site" evidence="8">
    <location>
        <begin position="166"/>
        <end position="173"/>
    </location>
    <ligand>
        <name>GTP</name>
        <dbReference type="ChEBI" id="CHEBI:37565"/>
    </ligand>
</feature>
<keyword evidence="5 8" id="KW-0378">Hydrolase</keyword>
<feature type="binding site" evidence="8">
    <location>
        <position position="193"/>
    </location>
    <ligand>
        <name>Mg(2+)</name>
        <dbReference type="ChEBI" id="CHEBI:18420"/>
    </ligand>
</feature>
<dbReference type="SUPFAM" id="SSF52540">
    <property type="entry name" value="P-loop containing nucleoside triphosphate hydrolases"/>
    <property type="match status" value="1"/>
</dbReference>
<dbReference type="Pfam" id="PF01018">
    <property type="entry name" value="GTP1_OBG"/>
    <property type="match status" value="1"/>
</dbReference>
<reference evidence="12 13" key="1">
    <citation type="journal article" date="2013" name="Genome Biol. Evol.">
        <title>Genome evolution and phylogenomic analysis of candidatus kinetoplastibacterium, the betaproteobacterial endosymbionts of strigomonas and angomonas.</title>
        <authorList>
            <person name="Alves J.M."/>
            <person name="Serrano M.G."/>
            <person name="Maia da Silva F."/>
            <person name="Voegtly L.J."/>
            <person name="Matveyev A.V."/>
            <person name="Teixeira M.M."/>
            <person name="Camargo E.P."/>
            <person name="Buck G.A."/>
        </authorList>
    </citation>
    <scope>NUCLEOTIDE SEQUENCE [LARGE SCALE GENOMIC DNA]</scope>
    <source>
        <strain evidence="12 13">TCC079E</strain>
    </source>
</reference>
<feature type="binding site" evidence="8">
    <location>
        <begin position="288"/>
        <end position="291"/>
    </location>
    <ligand>
        <name>GTP</name>
        <dbReference type="ChEBI" id="CHEBI:37565"/>
    </ligand>
</feature>
<proteinExistence type="inferred from homology"/>
<keyword evidence="2 8" id="KW-0963">Cytoplasm</keyword>
<dbReference type="RefSeq" id="WP_015396592.1">
    <property type="nucleotide sequence ID" value="NC_020294.1"/>
</dbReference>
<dbReference type="EC" id="3.6.5.-" evidence="8"/>
<dbReference type="InterPro" id="IPR036726">
    <property type="entry name" value="GTP1_OBG_dom_sf"/>
</dbReference>
<dbReference type="InterPro" id="IPR006073">
    <property type="entry name" value="GTP-bd"/>
</dbReference>
<evidence type="ECO:0000259" key="10">
    <source>
        <dbReference type="PROSITE" id="PS51710"/>
    </source>
</evidence>
<sequence>MKFVDEVTIEVIAGKGGDGVASFRREKFIPKGGPNGGDGGRGGSIIVISDYNINTLVDFRYKRIFRAKNGENGRGSDQNGAAAENIILTVPIGTIIKDLETKDLIADLKNHGDKIILAKGGEGGLGNLHFKSSINRAPRQFTKGIEGETKKVQLELRVLADVGLLGLPNSGKSTLISKISNAKPKIAEYPFTTLYPNLGVVRISESNSFTVADIPGLITGASKGAGLGHLFLRHLTRAKILLHIIDISSINLENNNINKILQDYKDINKELNEYNNDLANKPRWLVLNKMDLIPHENINNLEKNIKNKLEWNNPIFTISSITKEGVNNLLYALQSYINKNKTSSK</sequence>
<dbReference type="Gene3D" id="3.40.50.300">
    <property type="entry name" value="P-loop containing nucleotide triphosphate hydrolases"/>
    <property type="match status" value="1"/>
</dbReference>
<evidence type="ECO:0000256" key="8">
    <source>
        <dbReference type="HAMAP-Rule" id="MF_01454"/>
    </source>
</evidence>
<evidence type="ECO:0000256" key="6">
    <source>
        <dbReference type="ARBA" id="ARBA00022842"/>
    </source>
</evidence>
<feature type="domain" description="OBG-type G" evidence="10">
    <location>
        <begin position="160"/>
        <end position="338"/>
    </location>
</feature>
<comment type="subcellular location">
    <subcellularLocation>
        <location evidence="8">Cytoplasm</location>
    </subcellularLocation>
</comment>
<protein>
    <recommendedName>
        <fullName evidence="8">GTPase Obg</fullName>
        <ecNumber evidence="8">3.6.5.-</ecNumber>
    </recommendedName>
    <alternativeName>
        <fullName evidence="8">GTP-binding protein Obg</fullName>
    </alternativeName>
</protein>
<feature type="coiled-coil region" evidence="9">
    <location>
        <begin position="250"/>
        <end position="281"/>
    </location>
</feature>
<dbReference type="OrthoDB" id="9807318at2"/>
<dbReference type="InterPro" id="IPR014100">
    <property type="entry name" value="GTP-bd_Obg/CgtA"/>
</dbReference>